<dbReference type="CDD" id="cd03811">
    <property type="entry name" value="GT4_GT28_WabH-like"/>
    <property type="match status" value="1"/>
</dbReference>
<accession>A0A0M6W9X2</accession>
<evidence type="ECO:0000259" key="1">
    <source>
        <dbReference type="Pfam" id="PF00534"/>
    </source>
</evidence>
<reference evidence="2" key="1">
    <citation type="journal article" date="2015" name="Front. Microbiol.">
        <title>The vaginal isolate Lactobacillus paracasei LPC-S01 (DSM 26760) is suitable for oral administration.</title>
        <authorList>
            <person name="Balzaretti S."/>
            <person name="Taverniti V."/>
            <person name="Rondini G."/>
            <person name="Marcolegio G."/>
            <person name="Minuzzo M."/>
            <person name="Remagni M.C."/>
            <person name="Fiore W."/>
            <person name="Arioli S."/>
            <person name="Guglielmetti S."/>
        </authorList>
    </citation>
    <scope>NUCLEOTIDE SEQUENCE</scope>
    <source>
        <strain evidence="2">LPC-S01</strain>
    </source>
</reference>
<keyword evidence="2" id="KW-0808">Transferase</keyword>
<name>A0A0M6W9X2_LACPA</name>
<sequence>MARSKVAVLLPRLSGHGGTETVVNEWIERTNQDFWGFDVDFVAASSTDTQDWHVDSLAYLDHHVHRNRLIRLTEGTLFTLRYLKSTRPNIVVVLSTKLLQVVSAIRKIFRLNFQIVTWLHFSLRYGTGFDLSKISLADWHLCISSGIKDELLDLGIKKSTIFVIGNPVKPVSSSKMLSVHPVVFVYVGRLMLHGQKNLHEMFLGLKGLRSDWQLKLIGDGPEEEITSIKTELSDLKIADKVEFFGWRSDPWSAFQSATAVLLTSKYEGFGMTLAEACARGIPCVSSDCPVGPRDIISPGKNGFLYCPGSVKDLTKCLSVLSKHSVSFNQSIITDSVSKFYPNQYFSNLRNIFRRFLS</sequence>
<feature type="domain" description="Glycosyl transferase family 1" evidence="1">
    <location>
        <begin position="181"/>
        <end position="315"/>
    </location>
</feature>
<dbReference type="AlphaFoldDB" id="A0A0M6W9X2"/>
<dbReference type="Pfam" id="PF00534">
    <property type="entry name" value="Glycos_transf_1"/>
    <property type="match status" value="1"/>
</dbReference>
<dbReference type="GO" id="GO:0016757">
    <property type="term" value="F:glycosyltransferase activity"/>
    <property type="evidence" value="ECO:0007669"/>
    <property type="project" value="InterPro"/>
</dbReference>
<dbReference type="RefSeq" id="WP_003591727.1">
    <property type="nucleotide sequence ID" value="NZ_AFYP01000034.1"/>
</dbReference>
<dbReference type="InterPro" id="IPR001296">
    <property type="entry name" value="Glyco_trans_1"/>
</dbReference>
<dbReference type="Gene3D" id="3.40.50.2000">
    <property type="entry name" value="Glycogen Phosphorylase B"/>
    <property type="match status" value="2"/>
</dbReference>
<dbReference type="PANTHER" id="PTHR12526:SF630">
    <property type="entry name" value="GLYCOSYLTRANSFERASE"/>
    <property type="match status" value="1"/>
</dbReference>
<organism evidence="2">
    <name type="scientific">Lacticaseibacillus paracasei</name>
    <name type="common">Lactobacillus paracasei</name>
    <dbReference type="NCBI Taxonomy" id="1597"/>
    <lineage>
        <taxon>Bacteria</taxon>
        <taxon>Bacillati</taxon>
        <taxon>Bacillota</taxon>
        <taxon>Bacilli</taxon>
        <taxon>Lactobacillales</taxon>
        <taxon>Lactobacillaceae</taxon>
        <taxon>Lacticaseibacillus</taxon>
    </lineage>
</organism>
<protein>
    <submittedName>
        <fullName evidence="2">Alpha-1,4-N-acetylgalactosamine transferase PglH</fullName>
    </submittedName>
</protein>
<dbReference type="PANTHER" id="PTHR12526">
    <property type="entry name" value="GLYCOSYLTRANSFERASE"/>
    <property type="match status" value="1"/>
</dbReference>
<dbReference type="EMBL" id="LN846900">
    <property type="protein sequence ID" value="CRL16845.1"/>
    <property type="molecule type" value="Genomic_DNA"/>
</dbReference>
<proteinExistence type="predicted"/>
<dbReference type="SUPFAM" id="SSF53756">
    <property type="entry name" value="UDP-Glycosyltransferase/glycogen phosphorylase"/>
    <property type="match status" value="1"/>
</dbReference>
<evidence type="ECO:0000313" key="2">
    <source>
        <dbReference type="EMBL" id="CRL16845.1"/>
    </source>
</evidence>